<reference evidence="1 2" key="1">
    <citation type="submission" date="2017-09" db="EMBL/GenBank/DDBJ databases">
        <title>Depth-based differentiation of microbial function through sediment-hosted aquifers and enrichment of novel symbionts in the deep terrestrial subsurface.</title>
        <authorList>
            <person name="Probst A.J."/>
            <person name="Ladd B."/>
            <person name="Jarett J.K."/>
            <person name="Geller-Mcgrath D.E."/>
            <person name="Sieber C.M."/>
            <person name="Emerson J.B."/>
            <person name="Anantharaman K."/>
            <person name="Thomas B.C."/>
            <person name="Malmstrom R."/>
            <person name="Stieglmeier M."/>
            <person name="Klingl A."/>
            <person name="Woyke T."/>
            <person name="Ryan C.M."/>
            <person name="Banfield J.F."/>
        </authorList>
    </citation>
    <scope>NUCLEOTIDE SEQUENCE [LARGE SCALE GENOMIC DNA]</scope>
    <source>
        <strain evidence="1">CG23_combo_of_CG06-09_8_20_14_all_40_23</strain>
    </source>
</reference>
<comment type="caution">
    <text evidence="1">The sequence shown here is derived from an EMBL/GenBank/DDBJ whole genome shotgun (WGS) entry which is preliminary data.</text>
</comment>
<proteinExistence type="predicted"/>
<accession>A0A2H0A4B0</accession>
<dbReference type="AlphaFoldDB" id="A0A2H0A4B0"/>
<protein>
    <submittedName>
        <fullName evidence="1">Uncharacterized protein</fullName>
    </submittedName>
</protein>
<dbReference type="Proteomes" id="UP000231067">
    <property type="component" value="Unassembled WGS sequence"/>
</dbReference>
<sequence length="345" mass="40339">MDKQVLLVNKPTLLINEQVDNEEELISRIINNRYSSLDTEIPICRFRGTLIKRLADKIKIVGWQRNVSRLQKMDVSFPTIIRMELDNDMGIRMTDVDPSFKGSKGPLCQYRYLDKNLREKFINAKIDDRFFKLIQIGNLHCFHFVEVIGGILSCLQIMDERNMDYIYEEEVIDGYVENRNLNIMGIQRMNFLENPVMYAMVYENALNNIKFNEKGMIYAEEMFPVEFYLDDKKMFTKEFQGINEKKLCSKIKIFCLEALAHLKLIFTQDIQNSFMCSNIFPQAFIGLLVQVVAMKMYYNNSNYVLHCLNGIQHFGDIPRCIGAINSPEEASKYFPLYDLSAIFEA</sequence>
<dbReference type="EMBL" id="PCSH01000129">
    <property type="protein sequence ID" value="PIP40277.1"/>
    <property type="molecule type" value="Genomic_DNA"/>
</dbReference>
<organism evidence="1 2">
    <name type="scientific">Candidatus Desantisbacteria bacterium CG23_combo_of_CG06-09_8_20_14_all_40_23</name>
    <dbReference type="NCBI Taxonomy" id="1974550"/>
    <lineage>
        <taxon>Bacteria</taxon>
        <taxon>Candidatus Desantisiibacteriota</taxon>
    </lineage>
</organism>
<evidence type="ECO:0000313" key="2">
    <source>
        <dbReference type="Proteomes" id="UP000231067"/>
    </source>
</evidence>
<name>A0A2H0A4B0_9BACT</name>
<evidence type="ECO:0000313" key="1">
    <source>
        <dbReference type="EMBL" id="PIP40277.1"/>
    </source>
</evidence>
<gene>
    <name evidence="1" type="ORF">COX18_07220</name>
</gene>